<evidence type="ECO:0000313" key="3">
    <source>
        <dbReference type="EMBL" id="QUE51797.1"/>
    </source>
</evidence>
<sequence length="337" mass="36240">MKPIAFALLLPALSASAAPVVIDDMVVLKNLREKLGELGDKHEAVNGKALMKKLEKAPKKAAVALPANPPKPSGYNDLVKSIFVVASAYKCEDCDEWHNGGTASAWCLTEDGVMVTNRHVFLVPEDESWGVYGVDGKLYKITSILASDPESDAVLFRVDTAGAKLVPLKLGEDADVGTRVRIVSHPGEHFYFQTSGEVSRYSMDRTLEDDSKETLWQSVTAEFAEGSSGGPVLDPDGAVVGMVSNTEAINHEGGEEESPETPEPKRPVDQEAKPAEPKNQKGGKEPKAPTPPKGKEAPKPKDAEPKGQPVPEPAGNEQQMMIKNCVPASKIRNLIEK</sequence>
<name>A0A975J0K0_9BACT</name>
<dbReference type="Proteomes" id="UP000676169">
    <property type="component" value="Chromosome"/>
</dbReference>
<feature type="signal peptide" evidence="2">
    <location>
        <begin position="1"/>
        <end position="17"/>
    </location>
</feature>
<evidence type="ECO:0000256" key="1">
    <source>
        <dbReference type="SAM" id="MobiDB-lite"/>
    </source>
</evidence>
<dbReference type="InterPro" id="IPR009003">
    <property type="entry name" value="Peptidase_S1_PA"/>
</dbReference>
<accession>A0A975J0K0</accession>
<dbReference type="SUPFAM" id="SSF50494">
    <property type="entry name" value="Trypsin-like serine proteases"/>
    <property type="match status" value="1"/>
</dbReference>
<reference evidence="3" key="1">
    <citation type="submission" date="2021-04" db="EMBL/GenBank/DDBJ databases">
        <title>Luteolibacter sp. 32A isolated from the skin of an Anderson's salamander (Ambystoma andersonii).</title>
        <authorList>
            <person name="Spergser J."/>
            <person name="Busse H.-J."/>
        </authorList>
    </citation>
    <scope>NUCLEOTIDE SEQUENCE</scope>
    <source>
        <strain evidence="3">32A</strain>
    </source>
</reference>
<dbReference type="AlphaFoldDB" id="A0A975J0K0"/>
<dbReference type="EMBL" id="CP073100">
    <property type="protein sequence ID" value="QUE51797.1"/>
    <property type="molecule type" value="Genomic_DNA"/>
</dbReference>
<keyword evidence="4" id="KW-1185">Reference proteome</keyword>
<gene>
    <name evidence="3" type="ORF">KBB96_02645</name>
</gene>
<feature type="chain" id="PRO_5037264147" evidence="2">
    <location>
        <begin position="18"/>
        <end position="337"/>
    </location>
</feature>
<proteinExistence type="predicted"/>
<organism evidence="3 4">
    <name type="scientific">Luteolibacter ambystomatis</name>
    <dbReference type="NCBI Taxonomy" id="2824561"/>
    <lineage>
        <taxon>Bacteria</taxon>
        <taxon>Pseudomonadati</taxon>
        <taxon>Verrucomicrobiota</taxon>
        <taxon>Verrucomicrobiia</taxon>
        <taxon>Verrucomicrobiales</taxon>
        <taxon>Verrucomicrobiaceae</taxon>
        <taxon>Luteolibacter</taxon>
    </lineage>
</organism>
<dbReference type="Pfam" id="PF13365">
    <property type="entry name" value="Trypsin_2"/>
    <property type="match status" value="1"/>
</dbReference>
<feature type="compositionally biased region" description="Basic and acidic residues" evidence="1">
    <location>
        <begin position="262"/>
        <end position="305"/>
    </location>
</feature>
<evidence type="ECO:0000313" key="4">
    <source>
        <dbReference type="Proteomes" id="UP000676169"/>
    </source>
</evidence>
<dbReference type="RefSeq" id="WP_211631978.1">
    <property type="nucleotide sequence ID" value="NZ_CP073100.1"/>
</dbReference>
<dbReference type="KEGG" id="lamb:KBB96_02645"/>
<protein>
    <submittedName>
        <fullName evidence="3">Trypsin-like peptidase domain-containing protein</fullName>
    </submittedName>
</protein>
<evidence type="ECO:0000256" key="2">
    <source>
        <dbReference type="SAM" id="SignalP"/>
    </source>
</evidence>
<dbReference type="Gene3D" id="2.40.10.120">
    <property type="match status" value="1"/>
</dbReference>
<keyword evidence="2" id="KW-0732">Signal</keyword>
<feature type="region of interest" description="Disordered" evidence="1">
    <location>
        <begin position="250"/>
        <end position="337"/>
    </location>
</feature>